<keyword evidence="2" id="KW-1133">Transmembrane helix</keyword>
<feature type="compositionally biased region" description="Low complexity" evidence="1">
    <location>
        <begin position="842"/>
        <end position="867"/>
    </location>
</feature>
<feature type="compositionally biased region" description="Polar residues" evidence="1">
    <location>
        <begin position="395"/>
        <end position="412"/>
    </location>
</feature>
<feature type="region of interest" description="Disordered" evidence="1">
    <location>
        <begin position="1"/>
        <end position="24"/>
    </location>
</feature>
<reference evidence="3" key="1">
    <citation type="submission" date="2021-12" db="EMBL/GenBank/DDBJ databases">
        <title>Curvularia clavata genome.</title>
        <authorList>
            <person name="Cao Y."/>
        </authorList>
    </citation>
    <scope>NUCLEOTIDE SEQUENCE</scope>
    <source>
        <strain evidence="3">Yc1106</strain>
    </source>
</reference>
<name>A0A9Q9DP88_CURCL</name>
<feature type="region of interest" description="Disordered" evidence="1">
    <location>
        <begin position="395"/>
        <end position="418"/>
    </location>
</feature>
<dbReference type="OrthoDB" id="5421765at2759"/>
<dbReference type="AlphaFoldDB" id="A0A9Q9DP88"/>
<feature type="region of interest" description="Disordered" evidence="1">
    <location>
        <begin position="92"/>
        <end position="122"/>
    </location>
</feature>
<feature type="compositionally biased region" description="Polar residues" evidence="1">
    <location>
        <begin position="891"/>
        <end position="909"/>
    </location>
</feature>
<sequence length="1086" mass="119090">MASSATSLTSSAPPSVGAISSMSTSPQSTSLLASGALNTTVPSTREHAGRSAGLSPGAIAGSVIGSVAAVALAAALFFWFFVRRRKSSKQQYAQAGQHTPESREKGLSLSTVSPSHGGATSIEALPQPLEDQAMTGHVSKISNSIKNHVQSYYYDNHTSSVLVDHDDLRALGTGLPVSVETLTSLMENAATRETALRFVIAWAVISRMEPSSDSSKSLLPTEIAQLYGKVTDKNLKSQIQLKSTSHWRKMTSQLSQSTYVRTPFDVSDSRHANIQALLALLDRILKPYANGVSEPFEDPYQLNEERRRNLEQILRRAALFAFTLFSQPSTYSFEWQEQQSITAGELCIFPALMQVADETGQQINPPRLFSEAVIRRAREIEEQKPSYLQRMITRSKQQLRSPEGQQISTPTPEESVVDNSKEFPAIQTAYYFADYILSSEKASSETLVYVDTIQQVRQGIREATRLHVSPAVSNFLDAYPNKRTWAMECLQEAQQTLNDIGTDMDSTWGREEDGGTVASKLKFEWGLKNQRKLLKRQQQLNQCHINLMGAIHVMQTAELCNRPGVIIQEPIYEAPVRPLVIRDESDTFRGPYSRQKHRLGYNYASISSLTLALENDEDDVETASINSTPVELAGSTPSELSESQNIHDVLIFQTSQESLTESQSLFRRPRASSDHVRQTAIGGVRSRASIDTMIVHNDLIPFTAPATGIPMIARRGRASSVDIQSHNKYQPRAQRPPTPKNQASLDDAAGFALPTTAIKRLPVEEWAALPTRSGTMAMSDIATNSASWPIKESGHDRNTLEELPPSHEEPENAQTHGNSETVAPSNTRTNPESYTMYDNAASSTTKPPSYPSSLTSKSQPSTSSLTLVFLQDEGSVCRPSSQRPSQRKSKNTPNTSGGRPESTTTSREIQTAILGDSQLPVESSSTNKQAAGSTKPIPRLPPLPMIVIDDACLPILATETELPEDVHDENSDLSAIQQRLQGEVETNPVAERRSSVRQVEGSVRLEQPKIDPIALKDLPSSHEELEPLAVPTKKSPTTIAANHVSASRSNESQEDLVGKKPMSAQAKRRAAHARRMHLAFGNVANT</sequence>
<gene>
    <name evidence="3" type="ORF">yc1106_00330</name>
</gene>
<dbReference type="Proteomes" id="UP001056012">
    <property type="component" value="Chromosome 1"/>
</dbReference>
<evidence type="ECO:0000256" key="2">
    <source>
        <dbReference type="SAM" id="Phobius"/>
    </source>
</evidence>
<keyword evidence="4" id="KW-1185">Reference proteome</keyword>
<dbReference type="VEuPathDB" id="FungiDB:yc1106_00330"/>
<feature type="compositionally biased region" description="Polar residues" evidence="1">
    <location>
        <begin position="812"/>
        <end position="833"/>
    </location>
</feature>
<evidence type="ECO:0000313" key="4">
    <source>
        <dbReference type="Proteomes" id="UP001056012"/>
    </source>
</evidence>
<dbReference type="EMBL" id="CP089274">
    <property type="protein sequence ID" value="USP73056.1"/>
    <property type="molecule type" value="Genomic_DNA"/>
</dbReference>
<accession>A0A9Q9DP88</accession>
<evidence type="ECO:0000313" key="3">
    <source>
        <dbReference type="EMBL" id="USP73056.1"/>
    </source>
</evidence>
<feature type="transmembrane region" description="Helical" evidence="2">
    <location>
        <begin position="59"/>
        <end position="82"/>
    </location>
</feature>
<feature type="region of interest" description="Disordered" evidence="1">
    <location>
        <begin position="786"/>
        <end position="937"/>
    </location>
</feature>
<feature type="compositionally biased region" description="Polar residues" evidence="1">
    <location>
        <begin position="920"/>
        <end position="932"/>
    </location>
</feature>
<proteinExistence type="predicted"/>
<feature type="region of interest" description="Disordered" evidence="1">
    <location>
        <begin position="1042"/>
        <end position="1071"/>
    </location>
</feature>
<evidence type="ECO:0000256" key="1">
    <source>
        <dbReference type="SAM" id="MobiDB-lite"/>
    </source>
</evidence>
<keyword evidence="2" id="KW-0472">Membrane</keyword>
<keyword evidence="2" id="KW-0812">Transmembrane</keyword>
<organism evidence="3 4">
    <name type="scientific">Curvularia clavata</name>
    <dbReference type="NCBI Taxonomy" id="95742"/>
    <lineage>
        <taxon>Eukaryota</taxon>
        <taxon>Fungi</taxon>
        <taxon>Dikarya</taxon>
        <taxon>Ascomycota</taxon>
        <taxon>Pezizomycotina</taxon>
        <taxon>Dothideomycetes</taxon>
        <taxon>Pleosporomycetidae</taxon>
        <taxon>Pleosporales</taxon>
        <taxon>Pleosporineae</taxon>
        <taxon>Pleosporaceae</taxon>
        <taxon>Curvularia</taxon>
    </lineage>
</organism>
<protein>
    <submittedName>
        <fullName evidence="3">Uncharacterized protein</fullName>
    </submittedName>
</protein>
<feature type="compositionally biased region" description="Basic and acidic residues" evidence="1">
    <location>
        <begin position="792"/>
        <end position="810"/>
    </location>
</feature>